<dbReference type="Proteomes" id="UP000683925">
    <property type="component" value="Unassembled WGS sequence"/>
</dbReference>
<comment type="caution">
    <text evidence="1">The sequence shown here is derived from an EMBL/GenBank/DDBJ whole genome shotgun (WGS) entry which is preliminary data.</text>
</comment>
<accession>A0A8S1YA12</accession>
<evidence type="ECO:0000313" key="2">
    <source>
        <dbReference type="Proteomes" id="UP000683925"/>
    </source>
</evidence>
<protein>
    <submittedName>
        <fullName evidence="1">Uncharacterized protein</fullName>
    </submittedName>
</protein>
<sequence>MFGTFVYQSISRETNSRRYAWEESLLLFDKKNRVLKKICQNSSYMNHLQIRKLQLIAGNIVQLEILSRSQEEDQQKFSSGKNYAFYNDQESNTREIMVKGQSSPLPYMNMLAKLKDNQKNFGQEQKRVKANKLYVKFLSKTVAKQLLQILLKQCFTGQKISGDYS</sequence>
<name>A0A8S1YA12_PAROT</name>
<gene>
    <name evidence="1" type="ORF">POCTA_138.1.T1540004</name>
</gene>
<keyword evidence="2" id="KW-1185">Reference proteome</keyword>
<dbReference type="AlphaFoldDB" id="A0A8S1YA12"/>
<evidence type="ECO:0000313" key="1">
    <source>
        <dbReference type="EMBL" id="CAD8211316.1"/>
    </source>
</evidence>
<proteinExistence type="predicted"/>
<dbReference type="EMBL" id="CAJJDP010000156">
    <property type="protein sequence ID" value="CAD8211316.1"/>
    <property type="molecule type" value="Genomic_DNA"/>
</dbReference>
<reference evidence="1" key="1">
    <citation type="submission" date="2021-01" db="EMBL/GenBank/DDBJ databases">
        <authorList>
            <consortium name="Genoscope - CEA"/>
            <person name="William W."/>
        </authorList>
    </citation>
    <scope>NUCLEOTIDE SEQUENCE</scope>
</reference>
<organism evidence="1 2">
    <name type="scientific">Paramecium octaurelia</name>
    <dbReference type="NCBI Taxonomy" id="43137"/>
    <lineage>
        <taxon>Eukaryota</taxon>
        <taxon>Sar</taxon>
        <taxon>Alveolata</taxon>
        <taxon>Ciliophora</taxon>
        <taxon>Intramacronucleata</taxon>
        <taxon>Oligohymenophorea</taxon>
        <taxon>Peniculida</taxon>
        <taxon>Parameciidae</taxon>
        <taxon>Paramecium</taxon>
    </lineage>
</organism>